<dbReference type="PANTHER" id="PTHR19353">
    <property type="entry name" value="FATTY ACID DESATURASE 2"/>
    <property type="match status" value="1"/>
</dbReference>
<feature type="non-terminal residue" evidence="3">
    <location>
        <position position="1"/>
    </location>
</feature>
<dbReference type="InterPro" id="IPR005804">
    <property type="entry name" value="FA_desaturase_dom"/>
</dbReference>
<dbReference type="PANTHER" id="PTHR19353:SF19">
    <property type="entry name" value="DELTA(5) FATTY ACID DESATURASE C-RELATED"/>
    <property type="match status" value="1"/>
</dbReference>
<evidence type="ECO:0000259" key="2">
    <source>
        <dbReference type="Pfam" id="PF00487"/>
    </source>
</evidence>
<keyword evidence="1" id="KW-0812">Transmembrane</keyword>
<gene>
    <name evidence="3" type="ORF">ACHAXA_004710</name>
</gene>
<dbReference type="AlphaFoldDB" id="A0ABD3SS31"/>
<feature type="transmembrane region" description="Helical" evidence="1">
    <location>
        <begin position="144"/>
        <end position="162"/>
    </location>
</feature>
<dbReference type="InterPro" id="IPR012171">
    <property type="entry name" value="Fatty_acid_desaturase"/>
</dbReference>
<keyword evidence="1" id="KW-0472">Membrane</keyword>
<name>A0ABD3SS31_9STRA</name>
<feature type="transmembrane region" description="Helical" evidence="1">
    <location>
        <begin position="110"/>
        <end position="132"/>
    </location>
</feature>
<evidence type="ECO:0000313" key="4">
    <source>
        <dbReference type="Proteomes" id="UP001530377"/>
    </source>
</evidence>
<keyword evidence="4" id="KW-1185">Reference proteome</keyword>
<comment type="caution">
    <text evidence="3">The sequence shown here is derived from an EMBL/GenBank/DDBJ whole genome shotgun (WGS) entry which is preliminary data.</text>
</comment>
<keyword evidence="1" id="KW-1133">Transmembrane helix</keyword>
<feature type="transmembrane region" description="Helical" evidence="1">
    <location>
        <begin position="262"/>
        <end position="282"/>
    </location>
</feature>
<protein>
    <recommendedName>
        <fullName evidence="2">Fatty acid desaturase domain-containing protein</fullName>
    </recommendedName>
</protein>
<dbReference type="GO" id="GO:0008610">
    <property type="term" value="P:lipid biosynthetic process"/>
    <property type="evidence" value="ECO:0007669"/>
    <property type="project" value="UniProtKB-ARBA"/>
</dbReference>
<sequence length="401" mass="45994">KSPTIMSTTATTITTTITTTPAAAVAVAAVEGNGFQQPFERKKRDKLLPDGVLVELMKKSNMQGLVRMSSNLLIMYLTAVAIHRMDIYPGLRDASTIEDLLSVILSRKMLAFVPVYIFYGFQMQCMGFAGGHELLHGGVFRTRWLNTIAMFFVSTAFFEVLYHERINHKQHHKHTLDIDRDPELTSYYSRKELESLKFKSAPGSRAGYLKEFLLVTRYFKLRMCRLISSSMGILTDYTGAGWSMKSPKPQEFDRFVVHELQVWSALQLAVYVVILAAFGTTVDGAKNLLFWWIAPCIIGYGPINYVRNSEHTDCDLTNDSMLNTRTVESNRFVRWLLWETNFHAEHHAYPAVPFFNLPVLHEYLNHHIKHNECKTFTAQQWNMIRPGGWIDKQNSVAFSRF</sequence>
<dbReference type="Proteomes" id="UP001530377">
    <property type="component" value="Unassembled WGS sequence"/>
</dbReference>
<proteinExistence type="predicted"/>
<feature type="domain" description="Fatty acid desaturase" evidence="2">
    <location>
        <begin position="111"/>
        <end position="366"/>
    </location>
</feature>
<accession>A0ABD3SS31</accession>
<feature type="transmembrane region" description="Helical" evidence="1">
    <location>
        <begin position="289"/>
        <end position="306"/>
    </location>
</feature>
<evidence type="ECO:0000256" key="1">
    <source>
        <dbReference type="SAM" id="Phobius"/>
    </source>
</evidence>
<dbReference type="EMBL" id="JALLPB020000006">
    <property type="protein sequence ID" value="KAL3827235.1"/>
    <property type="molecule type" value="Genomic_DNA"/>
</dbReference>
<dbReference type="Pfam" id="PF00487">
    <property type="entry name" value="FA_desaturase"/>
    <property type="match status" value="1"/>
</dbReference>
<dbReference type="GO" id="GO:0016705">
    <property type="term" value="F:oxidoreductase activity, acting on paired donors, with incorporation or reduction of molecular oxygen"/>
    <property type="evidence" value="ECO:0007669"/>
    <property type="project" value="UniProtKB-ARBA"/>
</dbReference>
<reference evidence="3 4" key="1">
    <citation type="submission" date="2024-10" db="EMBL/GenBank/DDBJ databases">
        <title>Updated reference genomes for cyclostephanoid diatoms.</title>
        <authorList>
            <person name="Roberts W.R."/>
            <person name="Alverson A.J."/>
        </authorList>
    </citation>
    <scope>NUCLEOTIDE SEQUENCE [LARGE SCALE GENOMIC DNA]</scope>
    <source>
        <strain evidence="3 4">AJA228-03</strain>
    </source>
</reference>
<organism evidence="3 4">
    <name type="scientific">Cyclostephanos tholiformis</name>
    <dbReference type="NCBI Taxonomy" id="382380"/>
    <lineage>
        <taxon>Eukaryota</taxon>
        <taxon>Sar</taxon>
        <taxon>Stramenopiles</taxon>
        <taxon>Ochrophyta</taxon>
        <taxon>Bacillariophyta</taxon>
        <taxon>Coscinodiscophyceae</taxon>
        <taxon>Thalassiosirophycidae</taxon>
        <taxon>Stephanodiscales</taxon>
        <taxon>Stephanodiscaceae</taxon>
        <taxon>Cyclostephanos</taxon>
    </lineage>
</organism>
<evidence type="ECO:0000313" key="3">
    <source>
        <dbReference type="EMBL" id="KAL3827235.1"/>
    </source>
</evidence>